<keyword evidence="3" id="KW-0731">Sigma factor</keyword>
<dbReference type="HOGENOM" id="CLU_047691_12_3_5"/>
<dbReference type="KEGG" id="pde:Pden_1629"/>
<dbReference type="EnsemblBacteria" id="ABL69727">
    <property type="protein sequence ID" value="ABL69727"/>
    <property type="gene ID" value="Pden_1629"/>
</dbReference>
<feature type="domain" description="RNA polymerase sigma factor 70 region 4 type 2" evidence="6">
    <location>
        <begin position="114"/>
        <end position="165"/>
    </location>
</feature>
<organism evidence="7 8">
    <name type="scientific">Paracoccus denitrificans (strain Pd 1222)</name>
    <dbReference type="NCBI Taxonomy" id="318586"/>
    <lineage>
        <taxon>Bacteria</taxon>
        <taxon>Pseudomonadati</taxon>
        <taxon>Pseudomonadota</taxon>
        <taxon>Alphaproteobacteria</taxon>
        <taxon>Rhodobacterales</taxon>
        <taxon>Paracoccaceae</taxon>
        <taxon>Paracoccus</taxon>
    </lineage>
</organism>
<sequence length="175" mass="19438">MRILAAAMSSGDSDKVGRLYLDEGARLERQIARRIGNRSIARDLVHDVFLRFWERAGELRGNPAAFVTRSARNVAIDHLRREKVRNAHAAAIEPPSPPRDPAFDALSARQSGDAVRKAIEALPETTRRLFLMNRAQGLSFHEIAAICGMSERNVAKHMAKAVACCARALEDLRNE</sequence>
<dbReference type="GO" id="GO:0006352">
    <property type="term" value="P:DNA-templated transcription initiation"/>
    <property type="evidence" value="ECO:0007669"/>
    <property type="project" value="InterPro"/>
</dbReference>
<dbReference type="PANTHER" id="PTHR43133">
    <property type="entry name" value="RNA POLYMERASE ECF-TYPE SIGMA FACTO"/>
    <property type="match status" value="1"/>
</dbReference>
<dbReference type="AlphaFoldDB" id="A1B2I3"/>
<keyword evidence="8" id="KW-1185">Reference proteome</keyword>
<dbReference type="GO" id="GO:0016987">
    <property type="term" value="F:sigma factor activity"/>
    <property type="evidence" value="ECO:0007669"/>
    <property type="project" value="UniProtKB-KW"/>
</dbReference>
<proteinExistence type="inferred from homology"/>
<evidence type="ECO:0000259" key="6">
    <source>
        <dbReference type="Pfam" id="PF08281"/>
    </source>
</evidence>
<keyword evidence="4" id="KW-0804">Transcription</keyword>
<dbReference type="SUPFAM" id="SSF88946">
    <property type="entry name" value="Sigma2 domain of RNA polymerase sigma factors"/>
    <property type="match status" value="1"/>
</dbReference>
<dbReference type="InterPro" id="IPR036388">
    <property type="entry name" value="WH-like_DNA-bd_sf"/>
</dbReference>
<dbReference type="InterPro" id="IPR013324">
    <property type="entry name" value="RNA_pol_sigma_r3/r4-like"/>
</dbReference>
<dbReference type="Gene3D" id="1.10.1740.10">
    <property type="match status" value="1"/>
</dbReference>
<evidence type="ECO:0000313" key="7">
    <source>
        <dbReference type="EMBL" id="ABL69727.1"/>
    </source>
</evidence>
<dbReference type="Pfam" id="PF04542">
    <property type="entry name" value="Sigma70_r2"/>
    <property type="match status" value="1"/>
</dbReference>
<evidence type="ECO:0000256" key="2">
    <source>
        <dbReference type="ARBA" id="ARBA00023015"/>
    </source>
</evidence>
<dbReference type="EMBL" id="CP000489">
    <property type="protein sequence ID" value="ABL69727.1"/>
    <property type="molecule type" value="Genomic_DNA"/>
</dbReference>
<accession>A1B2I3</accession>
<dbReference type="Gene3D" id="1.10.10.10">
    <property type="entry name" value="Winged helix-like DNA-binding domain superfamily/Winged helix DNA-binding domain"/>
    <property type="match status" value="1"/>
</dbReference>
<feature type="domain" description="RNA polymerase sigma-70 region 2" evidence="5">
    <location>
        <begin position="29"/>
        <end position="83"/>
    </location>
</feature>
<evidence type="ECO:0000259" key="5">
    <source>
        <dbReference type="Pfam" id="PF04542"/>
    </source>
</evidence>
<dbReference type="STRING" id="318586.Pden_1629"/>
<dbReference type="InterPro" id="IPR013249">
    <property type="entry name" value="RNA_pol_sigma70_r4_t2"/>
</dbReference>
<evidence type="ECO:0000256" key="4">
    <source>
        <dbReference type="ARBA" id="ARBA00023163"/>
    </source>
</evidence>
<evidence type="ECO:0000256" key="1">
    <source>
        <dbReference type="ARBA" id="ARBA00010641"/>
    </source>
</evidence>
<evidence type="ECO:0000313" key="8">
    <source>
        <dbReference type="Proteomes" id="UP000000361"/>
    </source>
</evidence>
<gene>
    <name evidence="7" type="ordered locus">Pden_1629</name>
</gene>
<dbReference type="InterPro" id="IPR039425">
    <property type="entry name" value="RNA_pol_sigma-70-like"/>
</dbReference>
<dbReference type="InterPro" id="IPR007627">
    <property type="entry name" value="RNA_pol_sigma70_r2"/>
</dbReference>
<evidence type="ECO:0000256" key="3">
    <source>
        <dbReference type="ARBA" id="ARBA00023082"/>
    </source>
</evidence>
<dbReference type="PANTHER" id="PTHR43133:SF63">
    <property type="entry name" value="RNA POLYMERASE SIGMA FACTOR FECI-RELATED"/>
    <property type="match status" value="1"/>
</dbReference>
<dbReference type="Pfam" id="PF08281">
    <property type="entry name" value="Sigma70_r4_2"/>
    <property type="match status" value="1"/>
</dbReference>
<keyword evidence="2" id="KW-0805">Transcription regulation</keyword>
<protein>
    <submittedName>
        <fullName evidence="7">RNA polymerase, sigma-24 subunit, ECF subfamily</fullName>
    </submittedName>
</protein>
<name>A1B2I3_PARDP</name>
<reference evidence="8" key="1">
    <citation type="submission" date="2006-12" db="EMBL/GenBank/DDBJ databases">
        <title>Complete sequence of chromosome 1 of Paracoccus denitrificans PD1222.</title>
        <authorList>
            <person name="Copeland A."/>
            <person name="Lucas S."/>
            <person name="Lapidus A."/>
            <person name="Barry K."/>
            <person name="Detter J.C."/>
            <person name="Glavina del Rio T."/>
            <person name="Hammon N."/>
            <person name="Israni S."/>
            <person name="Dalin E."/>
            <person name="Tice H."/>
            <person name="Pitluck S."/>
            <person name="Munk A.C."/>
            <person name="Brettin T."/>
            <person name="Bruce D."/>
            <person name="Han C."/>
            <person name="Tapia R."/>
            <person name="Gilna P."/>
            <person name="Schmutz J."/>
            <person name="Larimer F."/>
            <person name="Land M."/>
            <person name="Hauser L."/>
            <person name="Kyrpides N."/>
            <person name="Lykidis A."/>
            <person name="Spiro S."/>
            <person name="Richardson D.J."/>
            <person name="Moir J.W.B."/>
            <person name="Ferguson S.J."/>
            <person name="van Spanning R.J.M."/>
            <person name="Richardson P."/>
        </authorList>
    </citation>
    <scope>NUCLEOTIDE SEQUENCE [LARGE SCALE GENOMIC DNA]</scope>
    <source>
        <strain evidence="8">Pd 1222</strain>
    </source>
</reference>
<dbReference type="eggNOG" id="COG1595">
    <property type="taxonomic scope" value="Bacteria"/>
</dbReference>
<dbReference type="Proteomes" id="UP000000361">
    <property type="component" value="Chromosome 1"/>
</dbReference>
<dbReference type="SUPFAM" id="SSF88659">
    <property type="entry name" value="Sigma3 and sigma4 domains of RNA polymerase sigma factors"/>
    <property type="match status" value="1"/>
</dbReference>
<comment type="similarity">
    <text evidence="1">Belongs to the sigma-70 factor family. ECF subfamily.</text>
</comment>
<dbReference type="GO" id="GO:0003677">
    <property type="term" value="F:DNA binding"/>
    <property type="evidence" value="ECO:0007669"/>
    <property type="project" value="InterPro"/>
</dbReference>
<dbReference type="InterPro" id="IPR014284">
    <property type="entry name" value="RNA_pol_sigma-70_dom"/>
</dbReference>
<dbReference type="NCBIfam" id="TIGR02937">
    <property type="entry name" value="sigma70-ECF"/>
    <property type="match status" value="1"/>
</dbReference>
<dbReference type="InterPro" id="IPR013325">
    <property type="entry name" value="RNA_pol_sigma_r2"/>
</dbReference>